<dbReference type="GO" id="GO:0000166">
    <property type="term" value="F:nucleotide binding"/>
    <property type="evidence" value="ECO:0007669"/>
    <property type="project" value="UniProtKB-KW"/>
</dbReference>
<dbReference type="PANTHER" id="PTHR30457">
    <property type="entry name" value="5'-NUCLEOTIDASE SURE"/>
    <property type="match status" value="1"/>
</dbReference>
<comment type="catalytic activity">
    <reaction evidence="1 9">
        <text>a ribonucleoside 5'-phosphate + H2O = a ribonucleoside + phosphate</text>
        <dbReference type="Rhea" id="RHEA:12484"/>
        <dbReference type="ChEBI" id="CHEBI:15377"/>
        <dbReference type="ChEBI" id="CHEBI:18254"/>
        <dbReference type="ChEBI" id="CHEBI:43474"/>
        <dbReference type="ChEBI" id="CHEBI:58043"/>
        <dbReference type="EC" id="3.1.3.5"/>
    </reaction>
</comment>
<feature type="binding site" evidence="9">
    <location>
        <position position="9"/>
    </location>
    <ligand>
        <name>a divalent metal cation</name>
        <dbReference type="ChEBI" id="CHEBI:60240"/>
    </ligand>
</feature>
<feature type="binding site" evidence="9">
    <location>
        <position position="8"/>
    </location>
    <ligand>
        <name>a divalent metal cation</name>
        <dbReference type="ChEBI" id="CHEBI:60240"/>
    </ligand>
</feature>
<evidence type="ECO:0000313" key="11">
    <source>
        <dbReference type="EMBL" id="CUS06062.1"/>
    </source>
</evidence>
<reference evidence="11" key="1">
    <citation type="submission" date="2016-01" db="EMBL/GenBank/DDBJ databases">
        <authorList>
            <person name="Mcilroy J.S."/>
            <person name="Karst M S."/>
            <person name="Albertsen M."/>
        </authorList>
    </citation>
    <scope>NUCLEOTIDE SEQUENCE</scope>
    <source>
        <strain evidence="11">Cfx-K</strain>
    </source>
</reference>
<dbReference type="Pfam" id="PF01975">
    <property type="entry name" value="SurE"/>
    <property type="match status" value="1"/>
</dbReference>
<dbReference type="AlphaFoldDB" id="A0A160T7T4"/>
<comment type="cofactor">
    <cofactor evidence="2">
        <name>Mg(2+)</name>
        <dbReference type="ChEBI" id="CHEBI:18420"/>
    </cofactor>
</comment>
<dbReference type="GO" id="GO:0004309">
    <property type="term" value="F:exopolyphosphatase activity"/>
    <property type="evidence" value="ECO:0007669"/>
    <property type="project" value="TreeGrafter"/>
</dbReference>
<evidence type="ECO:0000256" key="2">
    <source>
        <dbReference type="ARBA" id="ARBA00001946"/>
    </source>
</evidence>
<evidence type="ECO:0000256" key="5">
    <source>
        <dbReference type="ARBA" id="ARBA00022490"/>
    </source>
</evidence>
<evidence type="ECO:0000313" key="12">
    <source>
        <dbReference type="Proteomes" id="UP000215027"/>
    </source>
</evidence>
<dbReference type="InterPro" id="IPR036523">
    <property type="entry name" value="SurE-like_sf"/>
</dbReference>
<sequence length="265" mass="28395">MHILVTNDDGVHAPGLLALAGAMKTLGDVTILAPDHNWSGGGHVKTLHRPLRVWETALSDGTPALMSDGAPSDCVALALLGRVPPVDLVVSGINTYGNLGHDVTYSGTVTAAMEAVIAGVPGLAFSLAADDKTVERDYAPAAEFARRIVRAAIDNGLTAELLLNVNVPPLPLAQIKGLRLTRQGLRLYRDALDERRDPRGQPYYWIGGDYPTGVPDEGTDFGALQDGYVSITPLRLDLTHYRTLEQLAGWKWDEDLATDLDGRNG</sequence>
<proteinExistence type="inferred from homology"/>
<feature type="binding site" evidence="9">
    <location>
        <position position="94"/>
    </location>
    <ligand>
        <name>a divalent metal cation</name>
        <dbReference type="ChEBI" id="CHEBI:60240"/>
    </ligand>
</feature>
<evidence type="ECO:0000259" key="10">
    <source>
        <dbReference type="Pfam" id="PF01975"/>
    </source>
</evidence>
<dbReference type="GO" id="GO:0008254">
    <property type="term" value="F:3'-nucleotidase activity"/>
    <property type="evidence" value="ECO:0007669"/>
    <property type="project" value="TreeGrafter"/>
</dbReference>
<keyword evidence="8 9" id="KW-0378">Hydrolase</keyword>
<dbReference type="InterPro" id="IPR002828">
    <property type="entry name" value="SurE-like_Pase/nucleotidase"/>
</dbReference>
<dbReference type="EMBL" id="LN890656">
    <property type="protein sequence ID" value="CUS06062.1"/>
    <property type="molecule type" value="Genomic_DNA"/>
</dbReference>
<evidence type="ECO:0000256" key="9">
    <source>
        <dbReference type="HAMAP-Rule" id="MF_00060"/>
    </source>
</evidence>
<keyword evidence="7 9" id="KW-0547">Nucleotide-binding</keyword>
<comment type="subcellular location">
    <subcellularLocation>
        <location evidence="3 9">Cytoplasm</location>
    </subcellularLocation>
</comment>
<keyword evidence="6 9" id="KW-0479">Metal-binding</keyword>
<accession>A0A160T7T4</accession>
<dbReference type="NCBIfam" id="TIGR00087">
    <property type="entry name" value="surE"/>
    <property type="match status" value="1"/>
</dbReference>
<dbReference type="NCBIfam" id="NF001490">
    <property type="entry name" value="PRK00346.1-4"/>
    <property type="match status" value="1"/>
</dbReference>
<dbReference type="PANTHER" id="PTHR30457:SF12">
    <property type="entry name" value="5'_3'-NUCLEOTIDASE SURE"/>
    <property type="match status" value="1"/>
</dbReference>
<dbReference type="GO" id="GO:0005737">
    <property type="term" value="C:cytoplasm"/>
    <property type="evidence" value="ECO:0007669"/>
    <property type="project" value="UniProtKB-SubCell"/>
</dbReference>
<evidence type="ECO:0000256" key="7">
    <source>
        <dbReference type="ARBA" id="ARBA00022741"/>
    </source>
</evidence>
<dbReference type="GO" id="GO:0008253">
    <property type="term" value="F:5'-nucleotidase activity"/>
    <property type="evidence" value="ECO:0007669"/>
    <property type="project" value="UniProtKB-UniRule"/>
</dbReference>
<evidence type="ECO:0000256" key="8">
    <source>
        <dbReference type="ARBA" id="ARBA00022801"/>
    </source>
</evidence>
<dbReference type="Proteomes" id="UP000215027">
    <property type="component" value="Chromosome II"/>
</dbReference>
<name>A0A160T7T4_9CHLR</name>
<dbReference type="SUPFAM" id="SSF64167">
    <property type="entry name" value="SurE-like"/>
    <property type="match status" value="1"/>
</dbReference>
<dbReference type="Gene3D" id="3.40.1210.10">
    <property type="entry name" value="Survival protein SurE-like phosphatase/nucleotidase"/>
    <property type="match status" value="1"/>
</dbReference>
<dbReference type="KEGG" id="pbf:CFX0092_B0528"/>
<evidence type="ECO:0000256" key="4">
    <source>
        <dbReference type="ARBA" id="ARBA00011062"/>
    </source>
</evidence>
<evidence type="ECO:0000256" key="6">
    <source>
        <dbReference type="ARBA" id="ARBA00022723"/>
    </source>
</evidence>
<dbReference type="HAMAP" id="MF_00060">
    <property type="entry name" value="SurE"/>
    <property type="match status" value="1"/>
</dbReference>
<evidence type="ECO:0000256" key="3">
    <source>
        <dbReference type="ARBA" id="ARBA00004496"/>
    </source>
</evidence>
<comment type="cofactor">
    <cofactor evidence="9">
        <name>a divalent metal cation</name>
        <dbReference type="ChEBI" id="CHEBI:60240"/>
    </cofactor>
    <text evidence="9">Binds 1 divalent metal cation per subunit.</text>
</comment>
<protein>
    <recommendedName>
        <fullName evidence="9">5'-nucleotidase SurE</fullName>
        <ecNumber evidence="9">3.1.3.5</ecNumber>
    </recommendedName>
    <alternativeName>
        <fullName evidence="9">Nucleoside 5'-monophosphate phosphohydrolase</fullName>
    </alternativeName>
</protein>
<dbReference type="EC" id="3.1.3.5" evidence="9"/>
<keyword evidence="5 9" id="KW-0963">Cytoplasm</keyword>
<evidence type="ECO:0000256" key="1">
    <source>
        <dbReference type="ARBA" id="ARBA00000815"/>
    </source>
</evidence>
<organism evidence="11 12">
    <name type="scientific">Candidatus Promineifilum breve</name>
    <dbReference type="NCBI Taxonomy" id="1806508"/>
    <lineage>
        <taxon>Bacteria</taxon>
        <taxon>Bacillati</taxon>
        <taxon>Chloroflexota</taxon>
        <taxon>Ardenticatenia</taxon>
        <taxon>Candidatus Promineifilales</taxon>
        <taxon>Candidatus Promineifilaceae</taxon>
        <taxon>Candidatus Promineifilum</taxon>
    </lineage>
</organism>
<dbReference type="InterPro" id="IPR030048">
    <property type="entry name" value="SurE"/>
</dbReference>
<dbReference type="OrthoDB" id="9780815at2"/>
<keyword evidence="12" id="KW-1185">Reference proteome</keyword>
<gene>
    <name evidence="9 11" type="primary">surE</name>
    <name evidence="11" type="ORF">CFX0092_B0528</name>
</gene>
<comment type="similarity">
    <text evidence="4 9">Belongs to the SurE nucleotidase family.</text>
</comment>
<dbReference type="GO" id="GO:0046872">
    <property type="term" value="F:metal ion binding"/>
    <property type="evidence" value="ECO:0007669"/>
    <property type="project" value="UniProtKB-UniRule"/>
</dbReference>
<feature type="binding site" evidence="9">
    <location>
        <position position="39"/>
    </location>
    <ligand>
        <name>a divalent metal cation</name>
        <dbReference type="ChEBI" id="CHEBI:60240"/>
    </ligand>
</feature>
<dbReference type="FunFam" id="3.40.1210.10:FF:000001">
    <property type="entry name" value="5'/3'-nucleotidase SurE"/>
    <property type="match status" value="1"/>
</dbReference>
<comment type="function">
    <text evidence="9">Nucleotidase that shows phosphatase activity on nucleoside 5'-monophosphates.</text>
</comment>
<dbReference type="RefSeq" id="WP_095045391.1">
    <property type="nucleotide sequence ID" value="NZ_LN890656.1"/>
</dbReference>
<feature type="domain" description="Survival protein SurE-like phosphatase/nucleotidase" evidence="10">
    <location>
        <begin position="3"/>
        <end position="189"/>
    </location>
</feature>